<evidence type="ECO:0000256" key="1">
    <source>
        <dbReference type="SAM" id="MobiDB-lite"/>
    </source>
</evidence>
<evidence type="ECO:0000313" key="3">
    <source>
        <dbReference type="EMBL" id="KAK8847030.1"/>
    </source>
</evidence>
<organism evidence="3 4">
    <name type="scientific">Tritrichomonas musculus</name>
    <dbReference type="NCBI Taxonomy" id="1915356"/>
    <lineage>
        <taxon>Eukaryota</taxon>
        <taxon>Metamonada</taxon>
        <taxon>Parabasalia</taxon>
        <taxon>Tritrichomonadida</taxon>
        <taxon>Tritrichomonadidae</taxon>
        <taxon>Tritrichomonas</taxon>
    </lineage>
</organism>
<feature type="compositionally biased region" description="Low complexity" evidence="1">
    <location>
        <begin position="161"/>
        <end position="178"/>
    </location>
</feature>
<keyword evidence="2" id="KW-1133">Transmembrane helix</keyword>
<name>A0ABR2HGS9_9EUKA</name>
<feature type="compositionally biased region" description="Acidic residues" evidence="1">
    <location>
        <begin position="150"/>
        <end position="160"/>
    </location>
</feature>
<keyword evidence="4" id="KW-1185">Reference proteome</keyword>
<feature type="transmembrane region" description="Helical" evidence="2">
    <location>
        <begin position="439"/>
        <end position="457"/>
    </location>
</feature>
<protein>
    <submittedName>
        <fullName evidence="3">Uncharacterized protein</fullName>
    </submittedName>
</protein>
<proteinExistence type="predicted"/>
<keyword evidence="2" id="KW-0812">Transmembrane</keyword>
<evidence type="ECO:0000256" key="2">
    <source>
        <dbReference type="SAM" id="Phobius"/>
    </source>
</evidence>
<feature type="transmembrane region" description="Helical" evidence="2">
    <location>
        <begin position="359"/>
        <end position="377"/>
    </location>
</feature>
<sequence length="459" mass="54332">MNDQRDIDFINKKLYKVTPQRESVKSIMFYFTILHNIIDYPFPMNYLNFNAPFFKTNKDLKQFIFLAKALNPEFLQINNTLIFYNNKKFYQSRYNIYLYEFKVINPSEANSSKFQKNYENSFNIHNIDSNQIQFEVVVPQNTQDPYFESSESENGEEFYYDENNNNNNSDNPYKTSNNDVVTDYDDIRKKYNKQIIESHKKTNYLYENQLAIDCEDEDENNKELDDIQAINEKVNIINMLVCSNEWLDNVYYKPMKKLMKSVFNNNNDEIRVKSVSFHKNVFFYLLIFLTLIVIACSAVLIYSCATLKNSEKFNELNNNNNSLIQEPIDYNNDTVIVPCKSCYKSIKLGCQMGIVSGEFSIFFIIFVIAMYIGMRIYQSDKCNKNGKRKRKGFNIWHILTLAFLHLTAFVLCAIAEIFIILGLLHHTYFFIHKESRSQLIVNSILLTSIFLYLIFYFKK</sequence>
<reference evidence="3 4" key="1">
    <citation type="submission" date="2024-04" db="EMBL/GenBank/DDBJ databases">
        <title>Tritrichomonas musculus Genome.</title>
        <authorList>
            <person name="Alves-Ferreira E."/>
            <person name="Grigg M."/>
            <person name="Lorenzi H."/>
            <person name="Galac M."/>
        </authorList>
    </citation>
    <scope>NUCLEOTIDE SEQUENCE [LARGE SCALE GENOMIC DNA]</scope>
    <source>
        <strain evidence="3 4">EAF2021</strain>
    </source>
</reference>
<feature type="region of interest" description="Disordered" evidence="1">
    <location>
        <begin position="146"/>
        <end position="179"/>
    </location>
</feature>
<feature type="transmembrane region" description="Helical" evidence="2">
    <location>
        <begin position="281"/>
        <end position="302"/>
    </location>
</feature>
<keyword evidence="2" id="KW-0472">Membrane</keyword>
<dbReference type="EMBL" id="JAPFFF010000028">
    <property type="protein sequence ID" value="KAK8847030.1"/>
    <property type="molecule type" value="Genomic_DNA"/>
</dbReference>
<feature type="transmembrane region" description="Helical" evidence="2">
    <location>
        <begin position="398"/>
        <end position="424"/>
    </location>
</feature>
<gene>
    <name evidence="3" type="ORF">M9Y10_019605</name>
</gene>
<comment type="caution">
    <text evidence="3">The sequence shown here is derived from an EMBL/GenBank/DDBJ whole genome shotgun (WGS) entry which is preliminary data.</text>
</comment>
<accession>A0ABR2HGS9</accession>
<dbReference type="Proteomes" id="UP001470230">
    <property type="component" value="Unassembled WGS sequence"/>
</dbReference>
<evidence type="ECO:0000313" key="4">
    <source>
        <dbReference type="Proteomes" id="UP001470230"/>
    </source>
</evidence>